<evidence type="ECO:0000313" key="3">
    <source>
        <dbReference type="Proteomes" id="UP000184600"/>
    </source>
</evidence>
<reference evidence="3" key="1">
    <citation type="submission" date="2016-12" db="EMBL/GenBank/DDBJ databases">
        <authorList>
            <person name="Rodrigo-Torres L."/>
            <person name="Arahal R.D."/>
            <person name="Lucena T."/>
        </authorList>
    </citation>
    <scope>NUCLEOTIDE SEQUENCE [LARGE SCALE GENOMIC DNA]</scope>
</reference>
<dbReference type="SUPFAM" id="SSF54909">
    <property type="entry name" value="Dimeric alpha+beta barrel"/>
    <property type="match status" value="1"/>
</dbReference>
<dbReference type="Proteomes" id="UP000184600">
    <property type="component" value="Unassembled WGS sequence"/>
</dbReference>
<dbReference type="Gene3D" id="3.30.70.100">
    <property type="match status" value="1"/>
</dbReference>
<dbReference type="InterPro" id="IPR011008">
    <property type="entry name" value="Dimeric_a/b-barrel"/>
</dbReference>
<name>A0A1M7YVH0_9VIBR</name>
<dbReference type="PANTHER" id="PTHR41521:SF4">
    <property type="entry name" value="BLR0684 PROTEIN"/>
    <property type="match status" value="1"/>
</dbReference>
<organism evidence="2 3">
    <name type="scientific">Vibrio quintilis</name>
    <dbReference type="NCBI Taxonomy" id="1117707"/>
    <lineage>
        <taxon>Bacteria</taxon>
        <taxon>Pseudomonadati</taxon>
        <taxon>Pseudomonadota</taxon>
        <taxon>Gammaproteobacteria</taxon>
        <taxon>Vibrionales</taxon>
        <taxon>Vibrionaceae</taxon>
        <taxon>Vibrio</taxon>
    </lineage>
</organism>
<evidence type="ECO:0000259" key="1">
    <source>
        <dbReference type="Pfam" id="PF07045"/>
    </source>
</evidence>
<dbReference type="STRING" id="1117707.VQ7734_02428"/>
<dbReference type="EMBL" id="FRFG01000027">
    <property type="protein sequence ID" value="SHO56659.1"/>
    <property type="molecule type" value="Genomic_DNA"/>
</dbReference>
<protein>
    <recommendedName>
        <fullName evidence="1">DUF1330 domain-containing protein</fullName>
    </recommendedName>
</protein>
<dbReference type="AlphaFoldDB" id="A0A1M7YVH0"/>
<dbReference type="InterPro" id="IPR010753">
    <property type="entry name" value="DUF1330"/>
</dbReference>
<dbReference type="Pfam" id="PF07045">
    <property type="entry name" value="DUF1330"/>
    <property type="match status" value="1"/>
</dbReference>
<accession>A0A1M7YVH0</accession>
<sequence length="91" mass="10167">MTCLVIVDVTPVDPELLSQYSAKAAETLVPYNGQFIAKGETEVLHGEAAHPLKAVIRFPDKESARNWYSSEAYQAIIPLREQAIISHFHMI</sequence>
<dbReference type="PANTHER" id="PTHR41521">
    <property type="match status" value="1"/>
</dbReference>
<dbReference type="RefSeq" id="WP_073582865.1">
    <property type="nucleotide sequence ID" value="NZ_AP024898.1"/>
</dbReference>
<gene>
    <name evidence="2" type="ORF">VQ7734_02428</name>
</gene>
<feature type="domain" description="DUF1330" evidence="1">
    <location>
        <begin position="4"/>
        <end position="86"/>
    </location>
</feature>
<keyword evidence="3" id="KW-1185">Reference proteome</keyword>
<proteinExistence type="predicted"/>
<dbReference type="OrthoDB" id="9806380at2"/>
<evidence type="ECO:0000313" key="2">
    <source>
        <dbReference type="EMBL" id="SHO56659.1"/>
    </source>
</evidence>